<evidence type="ECO:0000256" key="3">
    <source>
        <dbReference type="ARBA" id="ARBA00023157"/>
    </source>
</evidence>
<evidence type="ECO:0000259" key="5">
    <source>
        <dbReference type="PROSITE" id="PS00128"/>
    </source>
</evidence>
<evidence type="ECO:0000256" key="4">
    <source>
        <dbReference type="SAM" id="MobiDB-lite"/>
    </source>
</evidence>
<feature type="region of interest" description="Disordered" evidence="4">
    <location>
        <begin position="86"/>
        <end position="106"/>
    </location>
</feature>
<gene>
    <name evidence="6" type="ORF">ROHU_011203</name>
</gene>
<feature type="domain" description="Glycosyl hydrolases family 22 (GH22)" evidence="5">
    <location>
        <begin position="137"/>
        <end position="155"/>
    </location>
</feature>
<evidence type="ECO:0000256" key="1">
    <source>
        <dbReference type="ARBA" id="ARBA00012732"/>
    </source>
</evidence>
<sequence length="218" mass="23903">MFVFGIQSCGHKVEMKVKMLAVLALVLLVFSTSEGRIFTRCELRSALINATTNATVPANTTANLTRIAQFVCSAERLSRLNTNLVTPIRGRPGRRPRDASDSDSSEENTIIATMFGIFQLSNRVACTSGSIPSLNLCNISCNALIDNNISDDITCLTTLLNITSNAFSRITLLPISVEMLVKECHISPDYFADCLIQTEQTLDYTHNSLMLSVANIFD</sequence>
<evidence type="ECO:0000313" key="6">
    <source>
        <dbReference type="EMBL" id="RXN09061.1"/>
    </source>
</evidence>
<evidence type="ECO:0000256" key="2">
    <source>
        <dbReference type="ARBA" id="ARBA00022638"/>
    </source>
</evidence>
<dbReference type="STRING" id="84645.A0A498LM09"/>
<name>A0A498LM09_LABRO</name>
<dbReference type="EC" id="3.2.1.17" evidence="1"/>
<keyword evidence="2" id="KW-0081">Bacteriolytic enzyme</keyword>
<dbReference type="Gene3D" id="1.10.530.10">
    <property type="match status" value="1"/>
</dbReference>
<dbReference type="SUPFAM" id="SSF53955">
    <property type="entry name" value="Lysozyme-like"/>
    <property type="match status" value="1"/>
</dbReference>
<dbReference type="PANTHER" id="PTHR11407:SF63">
    <property type="entry name" value="LYSOZYME C"/>
    <property type="match status" value="1"/>
</dbReference>
<comment type="caution">
    <text evidence="6">The sequence shown here is derived from an EMBL/GenBank/DDBJ whole genome shotgun (WGS) entry which is preliminary data.</text>
</comment>
<proteinExistence type="predicted"/>
<keyword evidence="3" id="KW-1015">Disulfide bond</keyword>
<dbReference type="AlphaFoldDB" id="A0A498LM09"/>
<dbReference type="InterPro" id="IPR001916">
    <property type="entry name" value="Glyco_hydro_22"/>
</dbReference>
<dbReference type="GO" id="GO:0003796">
    <property type="term" value="F:lysozyme activity"/>
    <property type="evidence" value="ECO:0007669"/>
    <property type="project" value="UniProtKB-EC"/>
</dbReference>
<keyword evidence="7" id="KW-1185">Reference proteome</keyword>
<dbReference type="Proteomes" id="UP000290572">
    <property type="component" value="Unassembled WGS sequence"/>
</dbReference>
<dbReference type="PANTHER" id="PTHR11407">
    <property type="entry name" value="LYSOZYME C"/>
    <property type="match status" value="1"/>
</dbReference>
<dbReference type="GO" id="GO:0042742">
    <property type="term" value="P:defense response to bacterium"/>
    <property type="evidence" value="ECO:0007669"/>
    <property type="project" value="UniProtKB-KW"/>
</dbReference>
<dbReference type="InterPro" id="IPR019799">
    <property type="entry name" value="Glyco_hydro_22_CS"/>
</dbReference>
<dbReference type="GO" id="GO:0031640">
    <property type="term" value="P:killing of cells of another organism"/>
    <property type="evidence" value="ECO:0007669"/>
    <property type="project" value="UniProtKB-KW"/>
</dbReference>
<accession>A0A498LM09</accession>
<evidence type="ECO:0000313" key="7">
    <source>
        <dbReference type="Proteomes" id="UP000290572"/>
    </source>
</evidence>
<reference evidence="6" key="1">
    <citation type="submission" date="2018-03" db="EMBL/GenBank/DDBJ databases">
        <title>Draft genome sequence of Rohu Carp (Labeo rohita).</title>
        <authorList>
            <person name="Das P."/>
            <person name="Kushwaha B."/>
            <person name="Joshi C.G."/>
            <person name="Kumar D."/>
            <person name="Nagpure N.S."/>
            <person name="Sahoo L."/>
            <person name="Das S.P."/>
            <person name="Bit A."/>
            <person name="Patnaik S."/>
            <person name="Meher P.K."/>
            <person name="Jayasankar P."/>
            <person name="Koringa P.G."/>
            <person name="Patel N.V."/>
            <person name="Hinsu A.T."/>
            <person name="Kumar R."/>
            <person name="Pandey M."/>
            <person name="Agarwal S."/>
            <person name="Srivastava S."/>
            <person name="Singh M."/>
            <person name="Iquebal M.A."/>
            <person name="Jaiswal S."/>
            <person name="Angadi U.B."/>
            <person name="Kumar N."/>
            <person name="Raza M."/>
            <person name="Shah T.M."/>
            <person name="Rai A."/>
            <person name="Jena J.K."/>
        </authorList>
    </citation>
    <scope>NUCLEOTIDE SEQUENCE [LARGE SCALE GENOMIC DNA]</scope>
    <source>
        <strain evidence="6">DASCIFA01</strain>
        <tissue evidence="6">Testis</tissue>
    </source>
</reference>
<dbReference type="SMART" id="SM00263">
    <property type="entry name" value="LYZ1"/>
    <property type="match status" value="1"/>
</dbReference>
<organism evidence="6 7">
    <name type="scientific">Labeo rohita</name>
    <name type="common">Indian major carp</name>
    <name type="synonym">Cyprinus rohita</name>
    <dbReference type="NCBI Taxonomy" id="84645"/>
    <lineage>
        <taxon>Eukaryota</taxon>
        <taxon>Metazoa</taxon>
        <taxon>Chordata</taxon>
        <taxon>Craniata</taxon>
        <taxon>Vertebrata</taxon>
        <taxon>Euteleostomi</taxon>
        <taxon>Actinopterygii</taxon>
        <taxon>Neopterygii</taxon>
        <taxon>Teleostei</taxon>
        <taxon>Ostariophysi</taxon>
        <taxon>Cypriniformes</taxon>
        <taxon>Cyprinidae</taxon>
        <taxon>Labeoninae</taxon>
        <taxon>Labeonini</taxon>
        <taxon>Labeo</taxon>
    </lineage>
</organism>
<dbReference type="InterPro" id="IPR023346">
    <property type="entry name" value="Lysozyme-like_dom_sf"/>
</dbReference>
<dbReference type="PROSITE" id="PS00128">
    <property type="entry name" value="GLYCOSYL_HYDROL_F22_1"/>
    <property type="match status" value="1"/>
</dbReference>
<protein>
    <recommendedName>
        <fullName evidence="1">lysozyme</fullName>
        <ecNumber evidence="1">3.2.1.17</ecNumber>
    </recommendedName>
</protein>
<dbReference type="PROSITE" id="PS51348">
    <property type="entry name" value="GLYCOSYL_HYDROL_F22_2"/>
    <property type="match status" value="1"/>
</dbReference>
<dbReference type="EMBL" id="QBIY01013293">
    <property type="protein sequence ID" value="RXN09061.1"/>
    <property type="molecule type" value="Genomic_DNA"/>
</dbReference>
<keyword evidence="2" id="KW-0929">Antimicrobial</keyword>
<dbReference type="Pfam" id="PF00062">
    <property type="entry name" value="Lys"/>
    <property type="match status" value="1"/>
</dbReference>